<evidence type="ECO:0000256" key="1">
    <source>
        <dbReference type="ARBA" id="ARBA00008724"/>
    </source>
</evidence>
<dbReference type="AlphaFoldDB" id="A0ABD3R6T8"/>
<name>A0ABD3R6T8_9STRA</name>
<dbReference type="Pfam" id="PF01709">
    <property type="entry name" value="Transcrip_reg"/>
    <property type="match status" value="1"/>
</dbReference>
<dbReference type="EMBL" id="JALLPB020000500">
    <property type="protein sequence ID" value="KAL3808498.1"/>
    <property type="molecule type" value="Genomic_DNA"/>
</dbReference>
<organism evidence="6 7">
    <name type="scientific">Cyclostephanos tholiformis</name>
    <dbReference type="NCBI Taxonomy" id="382380"/>
    <lineage>
        <taxon>Eukaryota</taxon>
        <taxon>Sar</taxon>
        <taxon>Stramenopiles</taxon>
        <taxon>Ochrophyta</taxon>
        <taxon>Bacillariophyta</taxon>
        <taxon>Coscinodiscophyceae</taxon>
        <taxon>Thalassiosirophycidae</taxon>
        <taxon>Stephanodiscales</taxon>
        <taxon>Stephanodiscaceae</taxon>
        <taxon>Cyclostephanos</taxon>
    </lineage>
</organism>
<feature type="signal peptide" evidence="3">
    <location>
        <begin position="1"/>
        <end position="21"/>
    </location>
</feature>
<dbReference type="InterPro" id="IPR026564">
    <property type="entry name" value="Transcrip_reg_TACO1-like_dom3"/>
</dbReference>
<evidence type="ECO:0000313" key="7">
    <source>
        <dbReference type="Proteomes" id="UP001530377"/>
    </source>
</evidence>
<dbReference type="HAMAP" id="MF_00693">
    <property type="entry name" value="Transcrip_reg_TACO1"/>
    <property type="match status" value="1"/>
</dbReference>
<dbReference type="PANTHER" id="PTHR12532:SF0">
    <property type="entry name" value="TRANSLATIONAL ACTIVATOR OF CYTOCHROME C OXIDASE 1"/>
    <property type="match status" value="1"/>
</dbReference>
<dbReference type="Gene3D" id="3.30.70.980">
    <property type="match status" value="2"/>
</dbReference>
<dbReference type="NCBIfam" id="NF009044">
    <property type="entry name" value="PRK12378.1"/>
    <property type="match status" value="1"/>
</dbReference>
<evidence type="ECO:0000259" key="5">
    <source>
        <dbReference type="Pfam" id="PF20772"/>
    </source>
</evidence>
<dbReference type="GO" id="GO:0005737">
    <property type="term" value="C:cytoplasm"/>
    <property type="evidence" value="ECO:0007669"/>
    <property type="project" value="UniProtKB-ARBA"/>
</dbReference>
<feature type="domain" description="TACO1/YebC-like N-terminal" evidence="5">
    <location>
        <begin position="72"/>
        <end position="141"/>
    </location>
</feature>
<reference evidence="6 7" key="1">
    <citation type="submission" date="2024-10" db="EMBL/GenBank/DDBJ databases">
        <title>Updated reference genomes for cyclostephanoid diatoms.</title>
        <authorList>
            <person name="Roberts W.R."/>
            <person name="Alverson A.J."/>
        </authorList>
    </citation>
    <scope>NUCLEOTIDE SEQUENCE [LARGE SCALE GENOMIC DNA]</scope>
    <source>
        <strain evidence="6 7">AJA228-03</strain>
    </source>
</reference>
<feature type="chain" id="PRO_5044771049" description="Transcriptional regulatory protein" evidence="3">
    <location>
        <begin position="22"/>
        <end position="309"/>
    </location>
</feature>
<evidence type="ECO:0000256" key="3">
    <source>
        <dbReference type="SAM" id="SignalP"/>
    </source>
</evidence>
<keyword evidence="7" id="KW-1185">Reference proteome</keyword>
<dbReference type="InterPro" id="IPR048300">
    <property type="entry name" value="TACO1_YebC-like_2nd/3rd_dom"/>
</dbReference>
<evidence type="ECO:0000256" key="2">
    <source>
        <dbReference type="SAM" id="MobiDB-lite"/>
    </source>
</evidence>
<dbReference type="Pfam" id="PF20772">
    <property type="entry name" value="TACO1_YebC_N"/>
    <property type="match status" value="1"/>
</dbReference>
<dbReference type="InterPro" id="IPR002876">
    <property type="entry name" value="Transcrip_reg_TACO1-like"/>
</dbReference>
<dbReference type="Proteomes" id="UP001530377">
    <property type="component" value="Unassembled WGS sequence"/>
</dbReference>
<dbReference type="InterPro" id="IPR029072">
    <property type="entry name" value="YebC-like"/>
</dbReference>
<accession>A0ABD3R6T8</accession>
<feature type="region of interest" description="Disordered" evidence="2">
    <location>
        <begin position="28"/>
        <end position="57"/>
    </location>
</feature>
<evidence type="ECO:0000259" key="4">
    <source>
        <dbReference type="Pfam" id="PF01709"/>
    </source>
</evidence>
<sequence length="309" mass="32412">MKCGITSVALALVLSGGGAYAFTVPRSSSCPPAVRHTRPRDGPPPATRPSPSFDASSFDASSSSALFMGRAAAVRAATKGKTDAKKAKVNGYYGKKIIMAVKQGGSSDPVANRQLADLIKAAKNNSVPLDNINRAIKRATEKDAGDFAESTFEAYGHGGASMIINVLSDNSNRSTAEVKNAISKNKGKIAESGSVLFMYDLRGKIVIPTADVDEDALLMAAIDNDVSDVELVEGDEEGTSVVYTDPKETGAMFEALGSIGLADGAKMSLAHVSKAPVECSDEDFEKNMAIIDALEELDDVDSVEHNMSN</sequence>
<dbReference type="PANTHER" id="PTHR12532">
    <property type="entry name" value="TRANSLATIONAL ACTIVATOR OF CYTOCHROME C OXIDASE 1"/>
    <property type="match status" value="1"/>
</dbReference>
<evidence type="ECO:0000313" key="6">
    <source>
        <dbReference type="EMBL" id="KAL3808498.1"/>
    </source>
</evidence>
<comment type="similarity">
    <text evidence="1">Belongs to the TACO1 family.</text>
</comment>
<dbReference type="InterPro" id="IPR049083">
    <property type="entry name" value="TACO1_YebC_N"/>
</dbReference>
<proteinExistence type="inferred from homology"/>
<dbReference type="InterPro" id="IPR017856">
    <property type="entry name" value="Integrase-like_N"/>
</dbReference>
<keyword evidence="3" id="KW-0732">Signal</keyword>
<evidence type="ECO:0008006" key="8">
    <source>
        <dbReference type="Google" id="ProtNLM"/>
    </source>
</evidence>
<comment type="caution">
    <text evidence="6">The sequence shown here is derived from an EMBL/GenBank/DDBJ whole genome shotgun (WGS) entry which is preliminary data.</text>
</comment>
<gene>
    <name evidence="6" type="ORF">ACHAXA_008319</name>
</gene>
<feature type="domain" description="TACO1/YebC-like second and third" evidence="4">
    <location>
        <begin position="148"/>
        <end position="307"/>
    </location>
</feature>
<dbReference type="Gene3D" id="1.10.10.200">
    <property type="match status" value="1"/>
</dbReference>
<dbReference type="SUPFAM" id="SSF75625">
    <property type="entry name" value="YebC-like"/>
    <property type="match status" value="1"/>
</dbReference>
<protein>
    <recommendedName>
        <fullName evidence="8">Transcriptional regulatory protein</fullName>
    </recommendedName>
</protein>